<dbReference type="GO" id="GO:0005634">
    <property type="term" value="C:nucleus"/>
    <property type="evidence" value="ECO:0007669"/>
    <property type="project" value="TreeGrafter"/>
</dbReference>
<feature type="site" description="Important for catalytic activity" evidence="10">
    <location>
        <position position="241"/>
    </location>
</feature>
<dbReference type="GO" id="GO:0008311">
    <property type="term" value="F:double-stranded DNA 3'-5' DNA exonuclease activity"/>
    <property type="evidence" value="ECO:0007669"/>
    <property type="project" value="TreeGrafter"/>
</dbReference>
<comment type="similarity">
    <text evidence="1 12">Belongs to the DNA repair enzymes AP/ExoA family.</text>
</comment>
<evidence type="ECO:0000256" key="6">
    <source>
        <dbReference type="ARBA" id="ARBA00022842"/>
    </source>
</evidence>
<keyword evidence="2 9" id="KW-0479">Metal-binding</keyword>
<keyword evidence="12" id="KW-0234">DNA repair</keyword>
<evidence type="ECO:0000256" key="7">
    <source>
        <dbReference type="ARBA" id="ARBA00023242"/>
    </source>
</evidence>
<dbReference type="OrthoDB" id="391817at2759"/>
<feature type="binding site" evidence="9">
    <location>
        <position position="266"/>
    </location>
    <ligand>
        <name>Mg(2+)</name>
        <dbReference type="ChEBI" id="CHEBI:18420"/>
        <label>1</label>
    </ligand>
</feature>
<evidence type="ECO:0000256" key="13">
    <source>
        <dbReference type="SAM" id="MobiDB-lite"/>
    </source>
</evidence>
<dbReference type="PROSITE" id="PS51435">
    <property type="entry name" value="AP_NUCLEASE_F1_4"/>
    <property type="match status" value="1"/>
</dbReference>
<evidence type="ECO:0000313" key="16">
    <source>
        <dbReference type="Proteomes" id="UP000053989"/>
    </source>
</evidence>
<sequence>MHLRADVICFQEMKTSRSSLDRNVGTPDPLDGFFSFPANKGGYSGVAVYTDSRRLIPLKAEEGLSGSVQPKPPLSLDEHISYSYPCAHEMNLMPDEHGDTPSDWTSLDGEGRALVLDLGLFILINVYCPNETSDARLPFKMNYHFLLQERVNKLISEGREIIVVGDINICSTPLDHCDGHLASNAAAFYDHPARAWFRDWIGPNGSMIDVLRMFWPDRKGMYTCWNTKICARETNYGTRVDYILATRGILPWIKHGDIQPSVKGSDHCPMYIDLHDEITTDAGVKLSLREVIPSPVDNGVAALPRLAARRWDEFSGKQTLLSAFFARGAKVTAAMGISDSASPGSPSTSPLQASGISSTAQSKVAGAVLQDCARTLDLPNISCESGPPRTTSSKAKSPGIPKSGSQEKQQQQQQQQHIPPAPHTAPPKRKLADVSTTRAKPNKKLRNAAAGSAAGKGTLNAFFTRPSQSLSQSQSSQSPSPPSPPSQSQEHNKITDDPPLSDVDPCADDDDLCTPRPSQTTLSLAGSSATDLGFNLNPNTCPADEDSLGSKAAWSKLMAPVEPPKCNVHGEPAKLYTVNKPGPNKGKTFFLCSRPVGPGWDKGKGERPRDEVNHAYRCNFFKWAAEVKRGSSTKSDNDGDYGDKNIM</sequence>
<dbReference type="STRING" id="1036808.A0A0C2ZI26"/>
<evidence type="ECO:0000313" key="15">
    <source>
        <dbReference type="EMBL" id="KIM61283.1"/>
    </source>
</evidence>
<feature type="active site" evidence="8">
    <location>
        <position position="127"/>
    </location>
</feature>
<feature type="compositionally biased region" description="Low complexity" evidence="13">
    <location>
        <begin position="466"/>
        <end position="478"/>
    </location>
</feature>
<dbReference type="InterPro" id="IPR010666">
    <property type="entry name" value="Znf_GRF"/>
</dbReference>
<organism evidence="15 16">
    <name type="scientific">Scleroderma citrinum Foug A</name>
    <dbReference type="NCBI Taxonomy" id="1036808"/>
    <lineage>
        <taxon>Eukaryota</taxon>
        <taxon>Fungi</taxon>
        <taxon>Dikarya</taxon>
        <taxon>Basidiomycota</taxon>
        <taxon>Agaricomycotina</taxon>
        <taxon>Agaricomycetes</taxon>
        <taxon>Agaricomycetidae</taxon>
        <taxon>Boletales</taxon>
        <taxon>Sclerodermatineae</taxon>
        <taxon>Sclerodermataceae</taxon>
        <taxon>Scleroderma</taxon>
    </lineage>
</organism>
<dbReference type="Proteomes" id="UP000053989">
    <property type="component" value="Unassembled WGS sequence"/>
</dbReference>
<dbReference type="HOGENOM" id="CLU_010374_2_1_1"/>
<dbReference type="InParanoid" id="A0A0C2ZI26"/>
<evidence type="ECO:0000256" key="5">
    <source>
        <dbReference type="ARBA" id="ARBA00022833"/>
    </source>
</evidence>
<protein>
    <recommendedName>
        <fullName evidence="12">DNA-(apurinic or apyrimidinic site) endonuclease</fullName>
        <ecNumber evidence="12">3.1.-.-</ecNumber>
    </recommendedName>
</protein>
<keyword evidence="7" id="KW-0539">Nucleus</keyword>
<dbReference type="FunCoup" id="A0A0C2ZI26">
    <property type="interactions" value="685"/>
</dbReference>
<dbReference type="GO" id="GO:0006284">
    <property type="term" value="P:base-excision repair"/>
    <property type="evidence" value="ECO:0007669"/>
    <property type="project" value="TreeGrafter"/>
</dbReference>
<dbReference type="PROSITE" id="PS51999">
    <property type="entry name" value="ZF_GRF"/>
    <property type="match status" value="1"/>
</dbReference>
<keyword evidence="12" id="KW-0227">DNA damage</keyword>
<feature type="active site" description="Proton donor/acceptor" evidence="8">
    <location>
        <position position="166"/>
    </location>
</feature>
<proteinExistence type="inferred from homology"/>
<feature type="region of interest" description="Disordered" evidence="13">
    <location>
        <begin position="466"/>
        <end position="525"/>
    </location>
</feature>
<dbReference type="GO" id="GO:0008270">
    <property type="term" value="F:zinc ion binding"/>
    <property type="evidence" value="ECO:0007669"/>
    <property type="project" value="UniProtKB-KW"/>
</dbReference>
<feature type="active site" description="Proton acceptor" evidence="8">
    <location>
        <position position="267"/>
    </location>
</feature>
<keyword evidence="6 9" id="KW-0460">Magnesium</keyword>
<feature type="compositionally biased region" description="Polar residues" evidence="13">
    <location>
        <begin position="516"/>
        <end position="525"/>
    </location>
</feature>
<feature type="binding site" evidence="9">
    <location>
        <position position="166"/>
    </location>
    <ligand>
        <name>Mg(2+)</name>
        <dbReference type="ChEBI" id="CHEBI:18420"/>
        <label>1</label>
    </ligand>
</feature>
<evidence type="ECO:0000256" key="2">
    <source>
        <dbReference type="ARBA" id="ARBA00022723"/>
    </source>
</evidence>
<gene>
    <name evidence="15" type="ORF">SCLCIDRAFT_1216210</name>
</gene>
<feature type="region of interest" description="Disordered" evidence="13">
    <location>
        <begin position="628"/>
        <end position="647"/>
    </location>
</feature>
<evidence type="ECO:0000256" key="12">
    <source>
        <dbReference type="RuleBase" id="RU362131"/>
    </source>
</evidence>
<evidence type="ECO:0000256" key="4">
    <source>
        <dbReference type="ARBA" id="ARBA00022801"/>
    </source>
</evidence>
<comment type="cofactor">
    <cofactor evidence="9 12">
        <name>Mg(2+)</name>
        <dbReference type="ChEBI" id="CHEBI:18420"/>
    </cofactor>
    <cofactor evidence="9 12">
        <name>Mn(2+)</name>
        <dbReference type="ChEBI" id="CHEBI:29035"/>
    </cofactor>
    <text evidence="9 12">Probably binds two magnesium or manganese ions per subunit.</text>
</comment>
<evidence type="ECO:0000259" key="14">
    <source>
        <dbReference type="PROSITE" id="PS51999"/>
    </source>
</evidence>
<dbReference type="PANTHER" id="PTHR22748:SF4">
    <property type="entry name" value="DNA-(APURINIC OR APYRIMIDINIC SITE) ENDONUCLEASE 2"/>
    <property type="match status" value="1"/>
</dbReference>
<keyword evidence="3 11" id="KW-0863">Zinc-finger</keyword>
<name>A0A0C2ZI26_9AGAM</name>
<evidence type="ECO:0000256" key="1">
    <source>
        <dbReference type="ARBA" id="ARBA00007092"/>
    </source>
</evidence>
<dbReference type="NCBIfam" id="TIGR00633">
    <property type="entry name" value="xth"/>
    <property type="match status" value="1"/>
</dbReference>
<keyword evidence="16" id="KW-1185">Reference proteome</keyword>
<keyword evidence="9" id="KW-0464">Manganese</keyword>
<feature type="region of interest" description="Disordered" evidence="13">
    <location>
        <begin position="378"/>
        <end position="453"/>
    </location>
</feature>
<dbReference type="Gene3D" id="3.60.10.10">
    <property type="entry name" value="Endonuclease/exonuclease/phosphatase"/>
    <property type="match status" value="1"/>
</dbReference>
<dbReference type="SUPFAM" id="SSF56219">
    <property type="entry name" value="DNase I-like"/>
    <property type="match status" value="1"/>
</dbReference>
<feature type="site" description="Transition state stabilizer" evidence="10">
    <location>
        <position position="168"/>
    </location>
</feature>
<feature type="domain" description="GRF-type" evidence="14">
    <location>
        <begin position="566"/>
        <end position="627"/>
    </location>
</feature>
<accession>A0A0C2ZI26</accession>
<evidence type="ECO:0000256" key="8">
    <source>
        <dbReference type="PIRSR" id="PIRSR604808-1"/>
    </source>
</evidence>
<dbReference type="Pfam" id="PF03372">
    <property type="entry name" value="Exo_endo_phos"/>
    <property type="match status" value="1"/>
</dbReference>
<evidence type="ECO:0000256" key="3">
    <source>
        <dbReference type="ARBA" id="ARBA00022771"/>
    </source>
</evidence>
<dbReference type="PANTHER" id="PTHR22748">
    <property type="entry name" value="AP ENDONUCLEASE"/>
    <property type="match status" value="1"/>
</dbReference>
<dbReference type="AlphaFoldDB" id="A0A0C2ZI26"/>
<dbReference type="Pfam" id="PF06839">
    <property type="entry name" value="Zn_ribbon_GRF"/>
    <property type="match status" value="1"/>
</dbReference>
<evidence type="ECO:0000256" key="10">
    <source>
        <dbReference type="PIRSR" id="PIRSR604808-3"/>
    </source>
</evidence>
<feature type="binding site" evidence="9">
    <location>
        <position position="12"/>
    </location>
    <ligand>
        <name>Mg(2+)</name>
        <dbReference type="ChEBI" id="CHEBI:18420"/>
        <label>1</label>
    </ligand>
</feature>
<feature type="site" description="Interaction with DNA substrate" evidence="10">
    <location>
        <position position="267"/>
    </location>
</feature>
<dbReference type="InterPro" id="IPR036691">
    <property type="entry name" value="Endo/exonu/phosph_ase_sf"/>
</dbReference>
<keyword evidence="4" id="KW-0378">Hydrolase</keyword>
<feature type="binding site" evidence="9">
    <location>
        <position position="267"/>
    </location>
    <ligand>
        <name>Mg(2+)</name>
        <dbReference type="ChEBI" id="CHEBI:18420"/>
        <label>1</label>
    </ligand>
</feature>
<dbReference type="InterPro" id="IPR005135">
    <property type="entry name" value="Endo/exonuclease/phosphatase"/>
</dbReference>
<reference evidence="16" key="2">
    <citation type="submission" date="2015-01" db="EMBL/GenBank/DDBJ databases">
        <title>Evolutionary Origins and Diversification of the Mycorrhizal Mutualists.</title>
        <authorList>
            <consortium name="DOE Joint Genome Institute"/>
            <consortium name="Mycorrhizal Genomics Consortium"/>
            <person name="Kohler A."/>
            <person name="Kuo A."/>
            <person name="Nagy L.G."/>
            <person name="Floudas D."/>
            <person name="Copeland A."/>
            <person name="Barry K.W."/>
            <person name="Cichocki N."/>
            <person name="Veneault-Fourrey C."/>
            <person name="LaButti K."/>
            <person name="Lindquist E.A."/>
            <person name="Lipzen A."/>
            <person name="Lundell T."/>
            <person name="Morin E."/>
            <person name="Murat C."/>
            <person name="Riley R."/>
            <person name="Ohm R."/>
            <person name="Sun H."/>
            <person name="Tunlid A."/>
            <person name="Henrissat B."/>
            <person name="Grigoriev I.V."/>
            <person name="Hibbett D.S."/>
            <person name="Martin F."/>
        </authorList>
    </citation>
    <scope>NUCLEOTIDE SEQUENCE [LARGE SCALE GENOMIC DNA]</scope>
    <source>
        <strain evidence="16">Foug A</strain>
    </source>
</reference>
<dbReference type="InterPro" id="IPR004808">
    <property type="entry name" value="AP_endonuc_1"/>
</dbReference>
<dbReference type="GO" id="GO:0003906">
    <property type="term" value="F:DNA-(apurinic or apyrimidinic site) endonuclease activity"/>
    <property type="evidence" value="ECO:0007669"/>
    <property type="project" value="TreeGrafter"/>
</dbReference>
<dbReference type="EMBL" id="KN822054">
    <property type="protein sequence ID" value="KIM61283.1"/>
    <property type="molecule type" value="Genomic_DNA"/>
</dbReference>
<evidence type="ECO:0000256" key="9">
    <source>
        <dbReference type="PIRSR" id="PIRSR604808-2"/>
    </source>
</evidence>
<reference evidence="15 16" key="1">
    <citation type="submission" date="2014-04" db="EMBL/GenBank/DDBJ databases">
        <authorList>
            <consortium name="DOE Joint Genome Institute"/>
            <person name="Kuo A."/>
            <person name="Kohler A."/>
            <person name="Nagy L.G."/>
            <person name="Floudas D."/>
            <person name="Copeland A."/>
            <person name="Barry K.W."/>
            <person name="Cichocki N."/>
            <person name="Veneault-Fourrey C."/>
            <person name="LaButti K."/>
            <person name="Lindquist E.A."/>
            <person name="Lipzen A."/>
            <person name="Lundell T."/>
            <person name="Morin E."/>
            <person name="Murat C."/>
            <person name="Sun H."/>
            <person name="Tunlid A."/>
            <person name="Henrissat B."/>
            <person name="Grigoriev I.V."/>
            <person name="Hibbett D.S."/>
            <person name="Martin F."/>
            <person name="Nordberg H.P."/>
            <person name="Cantor M.N."/>
            <person name="Hua S.X."/>
        </authorList>
    </citation>
    <scope>NUCLEOTIDE SEQUENCE [LARGE SCALE GENOMIC DNA]</scope>
    <source>
        <strain evidence="15 16">Foug A</strain>
    </source>
</reference>
<keyword evidence="5" id="KW-0862">Zinc</keyword>
<dbReference type="EC" id="3.1.-.-" evidence="12"/>
<feature type="binding site" evidence="9">
    <location>
        <position position="168"/>
    </location>
    <ligand>
        <name>Mg(2+)</name>
        <dbReference type="ChEBI" id="CHEBI:18420"/>
        <label>1</label>
    </ligand>
</feature>
<evidence type="ECO:0000256" key="11">
    <source>
        <dbReference type="PROSITE-ProRule" id="PRU01343"/>
    </source>
</evidence>
<dbReference type="GO" id="GO:0008081">
    <property type="term" value="F:phosphoric diester hydrolase activity"/>
    <property type="evidence" value="ECO:0007669"/>
    <property type="project" value="TreeGrafter"/>
</dbReference>